<proteinExistence type="predicted"/>
<organism evidence="1 2">
    <name type="scientific">Allacma fusca</name>
    <dbReference type="NCBI Taxonomy" id="39272"/>
    <lineage>
        <taxon>Eukaryota</taxon>
        <taxon>Metazoa</taxon>
        <taxon>Ecdysozoa</taxon>
        <taxon>Arthropoda</taxon>
        <taxon>Hexapoda</taxon>
        <taxon>Collembola</taxon>
        <taxon>Symphypleona</taxon>
        <taxon>Sminthuridae</taxon>
        <taxon>Allacma</taxon>
    </lineage>
</organism>
<dbReference type="OrthoDB" id="411871at2759"/>
<feature type="non-terminal residue" evidence="1">
    <location>
        <position position="77"/>
    </location>
</feature>
<dbReference type="AlphaFoldDB" id="A0A8J2NNE4"/>
<evidence type="ECO:0000313" key="1">
    <source>
        <dbReference type="EMBL" id="CAG7716028.1"/>
    </source>
</evidence>
<keyword evidence="2" id="KW-1185">Reference proteome</keyword>
<dbReference type="Proteomes" id="UP000708208">
    <property type="component" value="Unassembled WGS sequence"/>
</dbReference>
<dbReference type="EMBL" id="CAJVCH010035446">
    <property type="protein sequence ID" value="CAG7716028.1"/>
    <property type="molecule type" value="Genomic_DNA"/>
</dbReference>
<evidence type="ECO:0000313" key="2">
    <source>
        <dbReference type="Proteomes" id="UP000708208"/>
    </source>
</evidence>
<sequence length="77" mass="8673">MPVKILDEVEDYFEKTVSELDKPISITELNEAIANLSSGKAPGPDKIPNTVLKIYQTIFGTPSYKFLIARFYQAVHQ</sequence>
<accession>A0A8J2NNE4</accession>
<gene>
    <name evidence="1" type="ORF">AFUS01_LOCUS5558</name>
</gene>
<comment type="caution">
    <text evidence="1">The sequence shown here is derived from an EMBL/GenBank/DDBJ whole genome shotgun (WGS) entry which is preliminary data.</text>
</comment>
<name>A0A8J2NNE4_9HEXA</name>
<protein>
    <submittedName>
        <fullName evidence="1">Uncharacterized protein</fullName>
    </submittedName>
</protein>
<reference evidence="1" key="1">
    <citation type="submission" date="2021-06" db="EMBL/GenBank/DDBJ databases">
        <authorList>
            <person name="Hodson N. C."/>
            <person name="Mongue J. A."/>
            <person name="Jaron S. K."/>
        </authorList>
    </citation>
    <scope>NUCLEOTIDE SEQUENCE</scope>
</reference>